<evidence type="ECO:0000313" key="2">
    <source>
        <dbReference type="Proteomes" id="UP000194236"/>
    </source>
</evidence>
<gene>
    <name evidence="1" type="ORF">BLA29_012420</name>
</gene>
<dbReference type="Proteomes" id="UP000194236">
    <property type="component" value="Unassembled WGS sequence"/>
</dbReference>
<dbReference type="EMBL" id="MUJZ01022260">
    <property type="protein sequence ID" value="OTF79601.1"/>
    <property type="molecule type" value="Genomic_DNA"/>
</dbReference>
<protein>
    <submittedName>
        <fullName evidence="1">Uncharacterized protein</fullName>
    </submittedName>
</protein>
<evidence type="ECO:0000313" key="1">
    <source>
        <dbReference type="EMBL" id="OTF79601.1"/>
    </source>
</evidence>
<keyword evidence="2" id="KW-1185">Reference proteome</keyword>
<proteinExistence type="predicted"/>
<organism evidence="1 2">
    <name type="scientific">Euroglyphus maynei</name>
    <name type="common">Mayne's house dust mite</name>
    <dbReference type="NCBI Taxonomy" id="6958"/>
    <lineage>
        <taxon>Eukaryota</taxon>
        <taxon>Metazoa</taxon>
        <taxon>Ecdysozoa</taxon>
        <taxon>Arthropoda</taxon>
        <taxon>Chelicerata</taxon>
        <taxon>Arachnida</taxon>
        <taxon>Acari</taxon>
        <taxon>Acariformes</taxon>
        <taxon>Sarcoptiformes</taxon>
        <taxon>Astigmata</taxon>
        <taxon>Psoroptidia</taxon>
        <taxon>Analgoidea</taxon>
        <taxon>Pyroglyphidae</taxon>
        <taxon>Pyroglyphinae</taxon>
        <taxon>Euroglyphus</taxon>
    </lineage>
</organism>
<accession>A0A1Y3BF90</accession>
<reference evidence="1 2" key="1">
    <citation type="submission" date="2017-03" db="EMBL/GenBank/DDBJ databases">
        <title>Genome Survey of Euroglyphus maynei.</title>
        <authorList>
            <person name="Arlian L.G."/>
            <person name="Morgan M.S."/>
            <person name="Rider S.D."/>
        </authorList>
    </citation>
    <scope>NUCLEOTIDE SEQUENCE [LARGE SCALE GENOMIC DNA]</scope>
    <source>
        <strain evidence="1">Arlian Lab</strain>
        <tissue evidence="1">Whole body</tissue>
    </source>
</reference>
<name>A0A1Y3BF90_EURMA</name>
<dbReference type="AlphaFoldDB" id="A0A1Y3BF90"/>
<comment type="caution">
    <text evidence="1">The sequence shown here is derived from an EMBL/GenBank/DDBJ whole genome shotgun (WGS) entry which is preliminary data.</text>
</comment>
<sequence length="85" mass="10172">NCHFTVKKNYSSGILFIRKHFFSYHDYVDQLDNYDYQTKPVITSKFMFLNLGQIPIPKVPVGKNVKIFVFRFFFIHYNNNSITII</sequence>
<feature type="non-terminal residue" evidence="1">
    <location>
        <position position="1"/>
    </location>
</feature>